<comment type="caution">
    <text evidence="3">The sequence shown here is derived from an EMBL/GenBank/DDBJ whole genome shotgun (WGS) entry which is preliminary data.</text>
</comment>
<dbReference type="AlphaFoldDB" id="A0A4S2HBZ9"/>
<reference evidence="3 4" key="1">
    <citation type="journal article" date="2013" name="Int. J. Syst. Evol. Microbiol.">
        <title>Marinicauda pacifica gen. nov., sp. nov., a prosthecate alphaproteobacterium of the family Hyphomonadaceae isolated from deep seawater.</title>
        <authorList>
            <person name="Zhang X.Y."/>
            <person name="Li G.W."/>
            <person name="Wang C.S."/>
            <person name="Zhang Y.J."/>
            <person name="Xu X.W."/>
            <person name="Li H."/>
            <person name="Liu A."/>
            <person name="Liu C."/>
            <person name="Xie B.B."/>
            <person name="Qin Q.L."/>
            <person name="Xu Z."/>
            <person name="Chen X.L."/>
            <person name="Zhou B.C."/>
            <person name="Zhang Y.Z."/>
        </authorList>
    </citation>
    <scope>NUCLEOTIDE SEQUENCE [LARGE SCALE GENOMIC DNA]</scope>
    <source>
        <strain evidence="3 4">P-1 km-3</strain>
    </source>
</reference>
<protein>
    <submittedName>
        <fullName evidence="3">Organic hydroperoxide resistance protein</fullName>
    </submittedName>
</protein>
<dbReference type="NCBIfam" id="TIGR03561">
    <property type="entry name" value="organ_hyd_perox"/>
    <property type="match status" value="1"/>
</dbReference>
<dbReference type="Gene3D" id="2.20.25.10">
    <property type="match status" value="1"/>
</dbReference>
<dbReference type="InterPro" id="IPR003718">
    <property type="entry name" value="OsmC/Ohr_fam"/>
</dbReference>
<feature type="region of interest" description="Disordered" evidence="2">
    <location>
        <begin position="1"/>
        <end position="49"/>
    </location>
</feature>
<evidence type="ECO:0000313" key="4">
    <source>
        <dbReference type="Proteomes" id="UP000305451"/>
    </source>
</evidence>
<dbReference type="OrthoDB" id="9797508at2"/>
<dbReference type="Gene3D" id="3.30.300.20">
    <property type="match status" value="1"/>
</dbReference>
<proteinExistence type="inferred from homology"/>
<name>A0A4S2HBZ9_9PROT</name>
<dbReference type="EMBL" id="SRXV01000002">
    <property type="protein sequence ID" value="TGY93293.1"/>
    <property type="molecule type" value="Genomic_DNA"/>
</dbReference>
<dbReference type="InterPro" id="IPR036102">
    <property type="entry name" value="OsmC/Ohrsf"/>
</dbReference>
<organism evidence="3 4">
    <name type="scientific">Marinicauda pacifica</name>
    <dbReference type="NCBI Taxonomy" id="1133559"/>
    <lineage>
        <taxon>Bacteria</taxon>
        <taxon>Pseudomonadati</taxon>
        <taxon>Pseudomonadota</taxon>
        <taxon>Alphaproteobacteria</taxon>
        <taxon>Maricaulales</taxon>
        <taxon>Maricaulaceae</taxon>
        <taxon>Marinicauda</taxon>
    </lineage>
</organism>
<dbReference type="Pfam" id="PF02566">
    <property type="entry name" value="OsmC"/>
    <property type="match status" value="1"/>
</dbReference>
<dbReference type="InterPro" id="IPR015946">
    <property type="entry name" value="KH_dom-like_a/b"/>
</dbReference>
<evidence type="ECO:0000313" key="3">
    <source>
        <dbReference type="EMBL" id="TGY93293.1"/>
    </source>
</evidence>
<keyword evidence="4" id="KW-1185">Reference proteome</keyword>
<gene>
    <name evidence="3" type="ORF">E5162_09595</name>
</gene>
<dbReference type="PANTHER" id="PTHR33797">
    <property type="entry name" value="ORGANIC HYDROPEROXIDE RESISTANCE PROTEIN-LIKE"/>
    <property type="match status" value="1"/>
</dbReference>
<sequence>MKELPMTPLYTAKATADKGRKGRAVSDDGRLDVGLSTPKALGGDDGPGTNPEQLFAAGYAACFMSAMQLVSGQTGIKLPVEARVHAEVGIGPREAGGFGLAVTLTAELPGLAEQDARTLVNETEKVCPYSNATRGNVSTVLNVAG</sequence>
<feature type="compositionally biased region" description="Basic and acidic residues" evidence="2">
    <location>
        <begin position="15"/>
        <end position="31"/>
    </location>
</feature>
<dbReference type="InterPro" id="IPR019953">
    <property type="entry name" value="OHR"/>
</dbReference>
<dbReference type="SUPFAM" id="SSF82784">
    <property type="entry name" value="OsmC-like"/>
    <property type="match status" value="1"/>
</dbReference>
<evidence type="ECO:0000256" key="2">
    <source>
        <dbReference type="SAM" id="MobiDB-lite"/>
    </source>
</evidence>
<dbReference type="PANTHER" id="PTHR33797:SF2">
    <property type="entry name" value="ORGANIC HYDROPEROXIDE RESISTANCE PROTEIN-LIKE"/>
    <property type="match status" value="1"/>
</dbReference>
<dbReference type="GO" id="GO:0006979">
    <property type="term" value="P:response to oxidative stress"/>
    <property type="evidence" value="ECO:0007669"/>
    <property type="project" value="InterPro"/>
</dbReference>
<dbReference type="Proteomes" id="UP000305451">
    <property type="component" value="Unassembled WGS sequence"/>
</dbReference>
<comment type="similarity">
    <text evidence="1">Belongs to the OsmC/Ohr family.</text>
</comment>
<accession>A0A4S2HBZ9</accession>
<evidence type="ECO:0000256" key="1">
    <source>
        <dbReference type="ARBA" id="ARBA00007378"/>
    </source>
</evidence>